<keyword evidence="2" id="KW-1185">Reference proteome</keyword>
<accession>A0ABN2LR02</accession>
<comment type="caution">
    <text evidence="1">The sequence shown here is derived from an EMBL/GenBank/DDBJ whole genome shotgun (WGS) entry which is preliminary data.</text>
</comment>
<dbReference type="EMBL" id="BAAAPO010000033">
    <property type="protein sequence ID" value="GAA1796376.1"/>
    <property type="molecule type" value="Genomic_DNA"/>
</dbReference>
<evidence type="ECO:0000313" key="2">
    <source>
        <dbReference type="Proteomes" id="UP001499938"/>
    </source>
</evidence>
<organism evidence="1 2">
    <name type="scientific">Nostocoides veronense</name>
    <dbReference type="NCBI Taxonomy" id="330836"/>
    <lineage>
        <taxon>Bacteria</taxon>
        <taxon>Bacillati</taxon>
        <taxon>Actinomycetota</taxon>
        <taxon>Actinomycetes</taxon>
        <taxon>Micrococcales</taxon>
        <taxon>Intrasporangiaceae</taxon>
        <taxon>Nostocoides</taxon>
    </lineage>
</organism>
<evidence type="ECO:0000313" key="1">
    <source>
        <dbReference type="EMBL" id="GAA1796376.1"/>
    </source>
</evidence>
<proteinExistence type="predicted"/>
<gene>
    <name evidence="1" type="ORF">GCM10009811_20780</name>
</gene>
<protein>
    <submittedName>
        <fullName evidence="1">Uncharacterized protein</fullName>
    </submittedName>
</protein>
<name>A0ABN2LR02_9MICO</name>
<sequence>MRTTRHALAGAYGVHIDLIAHPQPGGERLVDADDHANPPGREGFGTALASRCGAVVAVRFSSGCAGISCSGAGAGSSRIGLASSCARSRTAYGPGKVTEVA</sequence>
<reference evidence="1 2" key="1">
    <citation type="journal article" date="2019" name="Int. J. Syst. Evol. Microbiol.">
        <title>The Global Catalogue of Microorganisms (GCM) 10K type strain sequencing project: providing services to taxonomists for standard genome sequencing and annotation.</title>
        <authorList>
            <consortium name="The Broad Institute Genomics Platform"/>
            <consortium name="The Broad Institute Genome Sequencing Center for Infectious Disease"/>
            <person name="Wu L."/>
            <person name="Ma J."/>
        </authorList>
    </citation>
    <scope>NUCLEOTIDE SEQUENCE [LARGE SCALE GENOMIC DNA]</scope>
    <source>
        <strain evidence="1 2">JCM 15592</strain>
    </source>
</reference>
<dbReference type="Proteomes" id="UP001499938">
    <property type="component" value="Unassembled WGS sequence"/>
</dbReference>